<dbReference type="InterPro" id="IPR013128">
    <property type="entry name" value="Peptidase_C1A"/>
</dbReference>
<feature type="domain" description="Peptidase C1A papain C-terminal" evidence="3">
    <location>
        <begin position="89"/>
        <end position="353"/>
    </location>
</feature>
<dbReference type="GO" id="GO:0008234">
    <property type="term" value="F:cysteine-type peptidase activity"/>
    <property type="evidence" value="ECO:0007669"/>
    <property type="project" value="InterPro"/>
</dbReference>
<evidence type="ECO:0000256" key="2">
    <source>
        <dbReference type="SAM" id="Phobius"/>
    </source>
</evidence>
<dbReference type="EMBL" id="GDID01003448">
    <property type="protein sequence ID" value="JAP93158.1"/>
    <property type="molecule type" value="Transcribed_RNA"/>
</dbReference>
<keyword evidence="2" id="KW-1133">Transmembrane helix</keyword>
<proteinExistence type="inferred from homology"/>
<dbReference type="GO" id="GO:0006508">
    <property type="term" value="P:proteolysis"/>
    <property type="evidence" value="ECO:0007669"/>
    <property type="project" value="InterPro"/>
</dbReference>
<evidence type="ECO:0000256" key="1">
    <source>
        <dbReference type="ARBA" id="ARBA00008455"/>
    </source>
</evidence>
<reference evidence="4" key="1">
    <citation type="submission" date="2015-07" db="EMBL/GenBank/DDBJ databases">
        <title>Adaptation to a free-living lifestyle via gene acquisitions in the diplomonad Trepomonas sp. PC1.</title>
        <authorList>
            <person name="Xu F."/>
            <person name="Jerlstrom-Hultqvist J."/>
            <person name="Kolisko M."/>
            <person name="Simpson A.G.B."/>
            <person name="Roger A.J."/>
            <person name="Svard S.G."/>
            <person name="Andersson J.O."/>
        </authorList>
    </citation>
    <scope>NUCLEOTIDE SEQUENCE</scope>
    <source>
        <strain evidence="4">PC1</strain>
    </source>
</reference>
<accession>A0A146KA15</accession>
<keyword evidence="2" id="KW-0472">Membrane</keyword>
<feature type="non-terminal residue" evidence="4">
    <location>
        <position position="443"/>
    </location>
</feature>
<dbReference type="SUPFAM" id="SSF54001">
    <property type="entry name" value="Cysteine proteinases"/>
    <property type="match status" value="1"/>
</dbReference>
<name>A0A146KA15_9EUKA</name>
<gene>
    <name evidence="4" type="ORF">TPC1_14664</name>
</gene>
<comment type="similarity">
    <text evidence="1">Belongs to the peptidase C1 family.</text>
</comment>
<dbReference type="SMART" id="SM00645">
    <property type="entry name" value="Pept_C1"/>
    <property type="match status" value="1"/>
</dbReference>
<dbReference type="Pfam" id="PF00112">
    <property type="entry name" value="Peptidase_C1"/>
    <property type="match status" value="1"/>
</dbReference>
<evidence type="ECO:0000259" key="3">
    <source>
        <dbReference type="SMART" id="SM00645"/>
    </source>
</evidence>
<dbReference type="AlphaFoldDB" id="A0A146KA15"/>
<sequence length="443" mass="50333">QLSAQTILLNLSCSDALIQYQQIYNKTNVNETIFCKNYLDITEKNYYGNIYGEMDQEQILKNEFTKNMIVDCSTYTCGIWSPLQDLNKVYESVDLREHNLTRPSDSMLGCNMSWAFATKSLLETLTLLDAKTNMLPPAWQQISESFSYSALFLASNIYGANDYCNSGNFIYAMGYLERYRSLLRYVDIEQMFEYNTIAINDQKTQHNINSPGMLVKPHQSSLPDYMPYKTFNIEGLNANLIEIFDSYDFSFNKSTIKTIKSHLSRGIPVVGLAFFKQTDSFTSYNGEEPIDQACEDPRSAQESVVIVGYGKKSGTDVWIIKPFQGPAWGANGFMYVPIGSDNFCMEHQAFTALPRFYDATQLLHQVNQQRGLQDLDPDDQQVVDNQIEINLIDVGLIVGTVVGVLAAIISAWMLCYYGGQACDKVSEFEREMREGDMNELLEQ</sequence>
<keyword evidence="2" id="KW-0812">Transmembrane</keyword>
<dbReference type="InterPro" id="IPR038765">
    <property type="entry name" value="Papain-like_cys_pep_sf"/>
</dbReference>
<protein>
    <submittedName>
        <fullName evidence="4">Cathepsin L</fullName>
    </submittedName>
</protein>
<organism evidence="4">
    <name type="scientific">Trepomonas sp. PC1</name>
    <dbReference type="NCBI Taxonomy" id="1076344"/>
    <lineage>
        <taxon>Eukaryota</taxon>
        <taxon>Metamonada</taxon>
        <taxon>Diplomonadida</taxon>
        <taxon>Hexamitidae</taxon>
        <taxon>Hexamitinae</taxon>
        <taxon>Trepomonas</taxon>
    </lineage>
</organism>
<dbReference type="Gene3D" id="3.90.70.10">
    <property type="entry name" value="Cysteine proteinases"/>
    <property type="match status" value="1"/>
</dbReference>
<feature type="transmembrane region" description="Helical" evidence="2">
    <location>
        <begin position="394"/>
        <end position="417"/>
    </location>
</feature>
<dbReference type="InterPro" id="IPR000668">
    <property type="entry name" value="Peptidase_C1A_C"/>
</dbReference>
<dbReference type="PANTHER" id="PTHR12411">
    <property type="entry name" value="CYSTEINE PROTEASE FAMILY C1-RELATED"/>
    <property type="match status" value="1"/>
</dbReference>
<evidence type="ECO:0000313" key="4">
    <source>
        <dbReference type="EMBL" id="JAP93158.1"/>
    </source>
</evidence>
<feature type="non-terminal residue" evidence="4">
    <location>
        <position position="1"/>
    </location>
</feature>